<keyword evidence="3" id="KW-1185">Reference proteome</keyword>
<feature type="signal peptide" evidence="1">
    <location>
        <begin position="1"/>
        <end position="27"/>
    </location>
</feature>
<dbReference type="Gene3D" id="2.40.70.10">
    <property type="entry name" value="Acid Proteases"/>
    <property type="match status" value="2"/>
</dbReference>
<feature type="chain" id="PRO_5032503427" description="Aspartyl protease" evidence="1">
    <location>
        <begin position="28"/>
        <end position="354"/>
    </location>
</feature>
<dbReference type="InterPro" id="IPR021109">
    <property type="entry name" value="Peptidase_aspartic_dom_sf"/>
</dbReference>
<name>A0A844ZC48_9SPHN</name>
<protein>
    <recommendedName>
        <fullName evidence="4">Aspartyl protease</fullName>
    </recommendedName>
</protein>
<evidence type="ECO:0008006" key="4">
    <source>
        <dbReference type="Google" id="ProtNLM"/>
    </source>
</evidence>
<dbReference type="CDD" id="cd05483">
    <property type="entry name" value="retropepsin_like_bacteria"/>
    <property type="match status" value="1"/>
</dbReference>
<organism evidence="2 3">
    <name type="scientific">Parapontixanthobacter aurantiacus</name>
    <dbReference type="NCBI Taxonomy" id="1463599"/>
    <lineage>
        <taxon>Bacteria</taxon>
        <taxon>Pseudomonadati</taxon>
        <taxon>Pseudomonadota</taxon>
        <taxon>Alphaproteobacteria</taxon>
        <taxon>Sphingomonadales</taxon>
        <taxon>Erythrobacteraceae</taxon>
        <taxon>Parapontixanthobacter</taxon>
    </lineage>
</organism>
<dbReference type="InterPro" id="IPR001969">
    <property type="entry name" value="Aspartic_peptidase_AS"/>
</dbReference>
<comment type="caution">
    <text evidence="2">The sequence shown here is derived from an EMBL/GenBank/DDBJ whole genome shotgun (WGS) entry which is preliminary data.</text>
</comment>
<dbReference type="SUPFAM" id="SSF50630">
    <property type="entry name" value="Acid proteases"/>
    <property type="match status" value="2"/>
</dbReference>
<dbReference type="GO" id="GO:0006508">
    <property type="term" value="P:proteolysis"/>
    <property type="evidence" value="ECO:0007669"/>
    <property type="project" value="InterPro"/>
</dbReference>
<sequence length="354" mass="38649">MMIRIALSRWTCPLLAIGMAAGSVTHAAQRTNAAPPPHGDTYENEIVARALAQAQSQEEAATENDVPDVTEIEAWRDRYRRLTVPVHIGGQGPYRFLVDTGAQATVVTGSVSERLALPFIGRSLVVATGSSKIVDLVELDALEFADRRVNNLSSPILEREHVGADGILGLDSLQDLRVLVDFREDRISVTDAPLETGGNPYEIVVRARSRNNQMIITDARIDGIKTAVMIDTGASRSIGNAALERRLRKRASETLSETDVHGVNYSGFTKLAGKLRIGQFELRSVPIGFVDSPAFAALSLEDRPALILGIASLRMFDRIAIDFSTRRVFFDLPDSVMTASDLRPRNYPGMIGQP</sequence>
<evidence type="ECO:0000313" key="3">
    <source>
        <dbReference type="Proteomes" id="UP000433104"/>
    </source>
</evidence>
<dbReference type="RefSeq" id="WP_160681060.1">
    <property type="nucleotide sequence ID" value="NZ_WTYW01000001.1"/>
</dbReference>
<dbReference type="OrthoDB" id="107347at2"/>
<keyword evidence="1" id="KW-0732">Signal</keyword>
<dbReference type="AlphaFoldDB" id="A0A844ZC48"/>
<dbReference type="InterPro" id="IPR034122">
    <property type="entry name" value="Retropepsin-like_bacterial"/>
</dbReference>
<gene>
    <name evidence="2" type="ORF">GRI38_00360</name>
</gene>
<dbReference type="GO" id="GO:0004190">
    <property type="term" value="F:aspartic-type endopeptidase activity"/>
    <property type="evidence" value="ECO:0007669"/>
    <property type="project" value="InterPro"/>
</dbReference>
<reference evidence="2 3" key="1">
    <citation type="submission" date="2019-12" db="EMBL/GenBank/DDBJ databases">
        <title>Genomic-based taxomic classification of the family Erythrobacteraceae.</title>
        <authorList>
            <person name="Xu L."/>
        </authorList>
    </citation>
    <scope>NUCLEOTIDE SEQUENCE [LARGE SCALE GENOMIC DNA]</scope>
    <source>
        <strain evidence="2 3">MCCC 1A09962</strain>
    </source>
</reference>
<evidence type="ECO:0000313" key="2">
    <source>
        <dbReference type="EMBL" id="MXO84490.1"/>
    </source>
</evidence>
<dbReference type="Proteomes" id="UP000433104">
    <property type="component" value="Unassembled WGS sequence"/>
</dbReference>
<accession>A0A844ZC48</accession>
<evidence type="ECO:0000256" key="1">
    <source>
        <dbReference type="SAM" id="SignalP"/>
    </source>
</evidence>
<proteinExistence type="predicted"/>
<dbReference type="EMBL" id="WTYW01000001">
    <property type="protein sequence ID" value="MXO84490.1"/>
    <property type="molecule type" value="Genomic_DNA"/>
</dbReference>
<dbReference type="Pfam" id="PF13650">
    <property type="entry name" value="Asp_protease_2"/>
    <property type="match status" value="2"/>
</dbReference>
<dbReference type="PROSITE" id="PS00141">
    <property type="entry name" value="ASP_PROTEASE"/>
    <property type="match status" value="2"/>
</dbReference>